<organism evidence="6 7">
    <name type="scientific">Lophium mytilinum</name>
    <dbReference type="NCBI Taxonomy" id="390894"/>
    <lineage>
        <taxon>Eukaryota</taxon>
        <taxon>Fungi</taxon>
        <taxon>Dikarya</taxon>
        <taxon>Ascomycota</taxon>
        <taxon>Pezizomycotina</taxon>
        <taxon>Dothideomycetes</taxon>
        <taxon>Pleosporomycetidae</taxon>
        <taxon>Mytilinidiales</taxon>
        <taxon>Mytilinidiaceae</taxon>
        <taxon>Lophium</taxon>
    </lineage>
</organism>
<protein>
    <recommendedName>
        <fullName evidence="2">Autophagy-related protein 14</fullName>
    </recommendedName>
</protein>
<dbReference type="GO" id="GO:0032991">
    <property type="term" value="C:protein-containing complex"/>
    <property type="evidence" value="ECO:0007669"/>
    <property type="project" value="UniProtKB-ARBA"/>
</dbReference>
<dbReference type="PANTHER" id="PTHR15157">
    <property type="entry name" value="UV RADIATION RESISTANCE-ASSOCIATED GENE PROTEIN"/>
    <property type="match status" value="1"/>
</dbReference>
<evidence type="ECO:0000256" key="2">
    <source>
        <dbReference type="ARBA" id="ARBA00013807"/>
    </source>
</evidence>
<gene>
    <name evidence="6" type="ORF">BU16DRAFT_481689</name>
</gene>
<dbReference type="GO" id="GO:0035493">
    <property type="term" value="P:SNARE complex assembly"/>
    <property type="evidence" value="ECO:0007669"/>
    <property type="project" value="TreeGrafter"/>
</dbReference>
<proteinExistence type="inferred from homology"/>
<feature type="compositionally biased region" description="Polar residues" evidence="5">
    <location>
        <begin position="281"/>
        <end position="293"/>
    </location>
</feature>
<dbReference type="OrthoDB" id="16772at2759"/>
<feature type="compositionally biased region" description="Polar residues" evidence="5">
    <location>
        <begin position="389"/>
        <end position="404"/>
    </location>
</feature>
<dbReference type="Pfam" id="PF10186">
    <property type="entry name" value="ATG14"/>
    <property type="match status" value="1"/>
</dbReference>
<feature type="coiled-coil region" evidence="4">
    <location>
        <begin position="98"/>
        <end position="129"/>
    </location>
</feature>
<evidence type="ECO:0000256" key="5">
    <source>
        <dbReference type="SAM" id="MobiDB-lite"/>
    </source>
</evidence>
<sequence>MECTVCNRAIGSEPSPFHCATCARATLFPHRAQLAEVLLDREQEARRVTAVVQGDESAETHYSIRNSHTTIMVDREKCTMGAELEQTKAETALIKETTTQINEHASMLQQQLEQARKEYAARKAVLAQRHSDLQSVQHNITARRKKELDNVQESINETKHNWDKYHSYTVRARVTLCEEAAKLSGLKQKWRKAKDGGLYDIYYIGPGDTLPIVDLRDLNNASFFEVSASITAVAQLVVQISHYLTVRLPAEVTLPHRDYPLPTIFSPSSSYQSRDVPFPGTTPTASTSNSPDASRSFEHHRPLPRPRTLFIDRPLMDLATQDPQAYAMFLEGVSLLAYDVAWLCRTQGLQDEFNEWEDVCSLGRNLFRLLLEQGHRPSTTRTDSRRELTSGNGRSQTGTPTRPSRASVKFGEFSHGTSHSFLGAAENAGYLRGWKLTPPKIVDSLSAMLLADQQVQGWEVLDQKEWHGMDDVIAEEPILVGPKRRNTGLTDDTRSVMSVATSAAATAATAAVETEDMGQGKSRGVNGWTKLKSRTNEGSR</sequence>
<name>A0A6A6R1H1_9PEZI</name>
<evidence type="ECO:0000313" key="7">
    <source>
        <dbReference type="Proteomes" id="UP000799750"/>
    </source>
</evidence>
<dbReference type="PANTHER" id="PTHR15157:SF13">
    <property type="entry name" value="AUTOPHAGY-RELATED PROTEIN 14"/>
    <property type="match status" value="1"/>
</dbReference>
<comment type="similarity">
    <text evidence="1">Belongs to the ATG14 family.</text>
</comment>
<dbReference type="GO" id="GO:0000149">
    <property type="term" value="F:SNARE binding"/>
    <property type="evidence" value="ECO:0007669"/>
    <property type="project" value="TreeGrafter"/>
</dbReference>
<dbReference type="InterPro" id="IPR018791">
    <property type="entry name" value="UV_resistance/autophagy_Atg14"/>
</dbReference>
<dbReference type="AlphaFoldDB" id="A0A6A6R1H1"/>
<feature type="region of interest" description="Disordered" evidence="5">
    <location>
        <begin position="509"/>
        <end position="540"/>
    </location>
</feature>
<dbReference type="Proteomes" id="UP000799750">
    <property type="component" value="Unassembled WGS sequence"/>
</dbReference>
<evidence type="ECO:0000256" key="1">
    <source>
        <dbReference type="ARBA" id="ARBA00009574"/>
    </source>
</evidence>
<evidence type="ECO:0000313" key="6">
    <source>
        <dbReference type="EMBL" id="KAF2498628.1"/>
    </source>
</evidence>
<keyword evidence="3 4" id="KW-0175">Coiled coil</keyword>
<dbReference type="GO" id="GO:0000323">
    <property type="term" value="C:lytic vacuole"/>
    <property type="evidence" value="ECO:0007669"/>
    <property type="project" value="TreeGrafter"/>
</dbReference>
<feature type="region of interest" description="Disordered" evidence="5">
    <location>
        <begin position="269"/>
        <end position="305"/>
    </location>
</feature>
<reference evidence="6" key="1">
    <citation type="journal article" date="2020" name="Stud. Mycol.">
        <title>101 Dothideomycetes genomes: a test case for predicting lifestyles and emergence of pathogens.</title>
        <authorList>
            <person name="Haridas S."/>
            <person name="Albert R."/>
            <person name="Binder M."/>
            <person name="Bloem J."/>
            <person name="Labutti K."/>
            <person name="Salamov A."/>
            <person name="Andreopoulos B."/>
            <person name="Baker S."/>
            <person name="Barry K."/>
            <person name="Bills G."/>
            <person name="Bluhm B."/>
            <person name="Cannon C."/>
            <person name="Castanera R."/>
            <person name="Culley D."/>
            <person name="Daum C."/>
            <person name="Ezra D."/>
            <person name="Gonzalez J."/>
            <person name="Henrissat B."/>
            <person name="Kuo A."/>
            <person name="Liang C."/>
            <person name="Lipzen A."/>
            <person name="Lutzoni F."/>
            <person name="Magnuson J."/>
            <person name="Mondo S."/>
            <person name="Nolan M."/>
            <person name="Ohm R."/>
            <person name="Pangilinan J."/>
            <person name="Park H.-J."/>
            <person name="Ramirez L."/>
            <person name="Alfaro M."/>
            <person name="Sun H."/>
            <person name="Tritt A."/>
            <person name="Yoshinaga Y."/>
            <person name="Zwiers L.-H."/>
            <person name="Turgeon B."/>
            <person name="Goodwin S."/>
            <person name="Spatafora J."/>
            <person name="Crous P."/>
            <person name="Grigoriev I."/>
        </authorList>
    </citation>
    <scope>NUCLEOTIDE SEQUENCE</scope>
    <source>
        <strain evidence="6">CBS 269.34</strain>
    </source>
</reference>
<keyword evidence="7" id="KW-1185">Reference proteome</keyword>
<dbReference type="EMBL" id="MU004185">
    <property type="protein sequence ID" value="KAF2498628.1"/>
    <property type="molecule type" value="Genomic_DNA"/>
</dbReference>
<evidence type="ECO:0000256" key="3">
    <source>
        <dbReference type="ARBA" id="ARBA00023054"/>
    </source>
</evidence>
<feature type="region of interest" description="Disordered" evidence="5">
    <location>
        <begin position="376"/>
        <end position="407"/>
    </location>
</feature>
<accession>A0A6A6R1H1</accession>
<evidence type="ECO:0000256" key="4">
    <source>
        <dbReference type="SAM" id="Coils"/>
    </source>
</evidence>
<dbReference type="GO" id="GO:0005768">
    <property type="term" value="C:endosome"/>
    <property type="evidence" value="ECO:0007669"/>
    <property type="project" value="TreeGrafter"/>
</dbReference>